<accession>A0A328AP01</accession>
<name>A0A328AP01_9CAUL</name>
<sequence>MLASLAAAEQRASPFVNWRVTRLLPPRLAEALARLPLNPVDLGGVSGRRELHNDQRAYFAGDVLERFAPARALAEAFQSPRIVQALMLLTGALLVGTYLRIEYALDLDGFWLEPHTDLGVKAFTMLFQLGQGGQEGLGTDLYSGPGAWAETVPFGWNSALLFVPAADTWHGVEPRPIEGVRRSIIVNYVTEEWRARDQLAFPDRPVGV</sequence>
<dbReference type="Gene3D" id="2.60.120.620">
    <property type="entry name" value="q2cbj1_9rhob like domain"/>
    <property type="match status" value="1"/>
</dbReference>
<comment type="caution">
    <text evidence="1">The sequence shown here is derived from an EMBL/GenBank/DDBJ whole genome shotgun (WGS) entry which is preliminary data.</text>
</comment>
<gene>
    <name evidence="1" type="ORF">DJ017_11005</name>
</gene>
<protein>
    <submittedName>
        <fullName evidence="1">2OG-Fe(II) oxygenase</fullName>
    </submittedName>
</protein>
<dbReference type="OrthoDB" id="7157988at2"/>
<dbReference type="AlphaFoldDB" id="A0A328AP01"/>
<dbReference type="Proteomes" id="UP000249254">
    <property type="component" value="Unassembled WGS sequence"/>
</dbReference>
<organism evidence="1 2">
    <name type="scientific">Phenylobacterium soli</name>
    <dbReference type="NCBI Taxonomy" id="2170551"/>
    <lineage>
        <taxon>Bacteria</taxon>
        <taxon>Pseudomonadati</taxon>
        <taxon>Pseudomonadota</taxon>
        <taxon>Alphaproteobacteria</taxon>
        <taxon>Caulobacterales</taxon>
        <taxon>Caulobacteraceae</taxon>
        <taxon>Phenylobacterium</taxon>
    </lineage>
</organism>
<keyword evidence="2" id="KW-1185">Reference proteome</keyword>
<dbReference type="EMBL" id="QFYQ01000001">
    <property type="protein sequence ID" value="RAK56309.1"/>
    <property type="molecule type" value="Genomic_DNA"/>
</dbReference>
<evidence type="ECO:0000313" key="1">
    <source>
        <dbReference type="EMBL" id="RAK56309.1"/>
    </source>
</evidence>
<reference evidence="2" key="1">
    <citation type="submission" date="2018-05" db="EMBL/GenBank/DDBJ databases">
        <authorList>
            <person name="Li X."/>
        </authorList>
    </citation>
    <scope>NUCLEOTIDE SEQUENCE [LARGE SCALE GENOMIC DNA]</scope>
    <source>
        <strain evidence="2">LX32</strain>
    </source>
</reference>
<evidence type="ECO:0000313" key="2">
    <source>
        <dbReference type="Proteomes" id="UP000249254"/>
    </source>
</evidence>
<proteinExistence type="predicted"/>